<feature type="non-terminal residue" evidence="2">
    <location>
        <position position="1"/>
    </location>
</feature>
<dbReference type="AlphaFoldDB" id="A0A1B6D6F6"/>
<dbReference type="EMBL" id="GEDC01016153">
    <property type="protein sequence ID" value="JAS21145.1"/>
    <property type="molecule type" value="Transcribed_RNA"/>
</dbReference>
<feature type="chain" id="PRO_5008580999" evidence="1">
    <location>
        <begin position="22"/>
        <end position="243"/>
    </location>
</feature>
<protein>
    <submittedName>
        <fullName evidence="2">Uncharacterized protein</fullName>
    </submittedName>
</protein>
<evidence type="ECO:0000313" key="2">
    <source>
        <dbReference type="EMBL" id="JAS21145.1"/>
    </source>
</evidence>
<feature type="non-terminal residue" evidence="2">
    <location>
        <position position="243"/>
    </location>
</feature>
<proteinExistence type="predicted"/>
<evidence type="ECO:0000256" key="1">
    <source>
        <dbReference type="SAM" id="SignalP"/>
    </source>
</evidence>
<name>A0A1B6D6F6_9HEMI</name>
<feature type="signal peptide" evidence="1">
    <location>
        <begin position="1"/>
        <end position="21"/>
    </location>
</feature>
<gene>
    <name evidence="2" type="ORF">g.21359</name>
</gene>
<accession>A0A1B6D6F6</accession>
<keyword evidence="1" id="KW-0732">Signal</keyword>
<sequence>FFQCIIFILFTKNGIVCLALGLDSQTLNLTESWAELMDKFIQVHIEFKCLPSIPKSLKLNIVYNALWWYWTKPSKFKNEDAYIQNLVRITFFTFASILNDFGECHSVYIQEINLSEVLNIMRCVSNYLLKVSSVECIQLLDMCLVLFHIIIKKMDSDLITESLTFFDKLVSQMEVLKIHIDENLSNTNEIPVFKFGFEFVNCIANVMDYKISLVVVLLTGSVAHLVKENYKAALNYLLIAEKI</sequence>
<organism evidence="2">
    <name type="scientific">Clastoptera arizonana</name>
    <name type="common">Arizona spittle bug</name>
    <dbReference type="NCBI Taxonomy" id="38151"/>
    <lineage>
        <taxon>Eukaryota</taxon>
        <taxon>Metazoa</taxon>
        <taxon>Ecdysozoa</taxon>
        <taxon>Arthropoda</taxon>
        <taxon>Hexapoda</taxon>
        <taxon>Insecta</taxon>
        <taxon>Pterygota</taxon>
        <taxon>Neoptera</taxon>
        <taxon>Paraneoptera</taxon>
        <taxon>Hemiptera</taxon>
        <taxon>Auchenorrhyncha</taxon>
        <taxon>Cercopoidea</taxon>
        <taxon>Clastopteridae</taxon>
        <taxon>Clastoptera</taxon>
    </lineage>
</organism>
<reference evidence="2" key="1">
    <citation type="submission" date="2015-12" db="EMBL/GenBank/DDBJ databases">
        <title>De novo transcriptome assembly of four potential Pierce s Disease insect vectors from Arizona vineyards.</title>
        <authorList>
            <person name="Tassone E.E."/>
        </authorList>
    </citation>
    <scope>NUCLEOTIDE SEQUENCE</scope>
</reference>